<evidence type="ECO:0000313" key="3">
    <source>
        <dbReference type="Proteomes" id="UP000641514"/>
    </source>
</evidence>
<sequence>MLEILMAITLVASAVTAGLVAGLFFGFAVAIMPALRTVPDRDFVDMMQRINTTILNPWFLSVYIGAGVLIAASALIAVVNGHASVIAFTVAALVLYGGVLALTGVRNIPLNVEFAAVDVDDSAHLSAARERFEVPWCRFNVIRMGLAIGAVICLGVALLL</sequence>
<organism evidence="2 3">
    <name type="scientific">Hoyosella rhizosphaerae</name>
    <dbReference type="NCBI Taxonomy" id="1755582"/>
    <lineage>
        <taxon>Bacteria</taxon>
        <taxon>Bacillati</taxon>
        <taxon>Actinomycetota</taxon>
        <taxon>Actinomycetes</taxon>
        <taxon>Mycobacteriales</taxon>
        <taxon>Hoyosellaceae</taxon>
        <taxon>Hoyosella</taxon>
    </lineage>
</organism>
<dbReference type="EMBL" id="BMJH01000001">
    <property type="protein sequence ID" value="GGC57899.1"/>
    <property type="molecule type" value="Genomic_DNA"/>
</dbReference>
<name>A0A916U270_9ACTN</name>
<evidence type="ECO:0000313" key="2">
    <source>
        <dbReference type="EMBL" id="GGC57899.1"/>
    </source>
</evidence>
<feature type="transmembrane region" description="Helical" evidence="1">
    <location>
        <begin position="141"/>
        <end position="159"/>
    </location>
</feature>
<protein>
    <submittedName>
        <fullName evidence="2">Membrane protein</fullName>
    </submittedName>
</protein>
<feature type="transmembrane region" description="Helical" evidence="1">
    <location>
        <begin position="85"/>
        <end position="105"/>
    </location>
</feature>
<dbReference type="Pfam" id="PF08592">
    <property type="entry name" value="Anthrone_oxy"/>
    <property type="match status" value="1"/>
</dbReference>
<gene>
    <name evidence="2" type="ORF">GCM10011410_07920</name>
</gene>
<dbReference type="Proteomes" id="UP000641514">
    <property type="component" value="Unassembled WGS sequence"/>
</dbReference>
<evidence type="ECO:0000256" key="1">
    <source>
        <dbReference type="SAM" id="Phobius"/>
    </source>
</evidence>
<dbReference type="RefSeq" id="WP_188670855.1">
    <property type="nucleotide sequence ID" value="NZ_BMJH01000001.1"/>
</dbReference>
<reference evidence="2" key="2">
    <citation type="submission" date="2020-09" db="EMBL/GenBank/DDBJ databases">
        <authorList>
            <person name="Sun Q."/>
            <person name="Zhou Y."/>
        </authorList>
    </citation>
    <scope>NUCLEOTIDE SEQUENCE</scope>
    <source>
        <strain evidence="2">CGMCC 1.15478</strain>
    </source>
</reference>
<keyword evidence="1" id="KW-1133">Transmembrane helix</keyword>
<keyword evidence="1" id="KW-0472">Membrane</keyword>
<keyword evidence="3" id="KW-1185">Reference proteome</keyword>
<keyword evidence="1" id="KW-0812">Transmembrane</keyword>
<dbReference type="AlphaFoldDB" id="A0A916U270"/>
<reference evidence="2" key="1">
    <citation type="journal article" date="2014" name="Int. J. Syst. Evol. Microbiol.">
        <title>Complete genome sequence of Corynebacterium casei LMG S-19264T (=DSM 44701T), isolated from a smear-ripened cheese.</title>
        <authorList>
            <consortium name="US DOE Joint Genome Institute (JGI-PGF)"/>
            <person name="Walter F."/>
            <person name="Albersmeier A."/>
            <person name="Kalinowski J."/>
            <person name="Ruckert C."/>
        </authorList>
    </citation>
    <scope>NUCLEOTIDE SEQUENCE</scope>
    <source>
        <strain evidence="2">CGMCC 1.15478</strain>
    </source>
</reference>
<feature type="transmembrane region" description="Helical" evidence="1">
    <location>
        <begin position="55"/>
        <end position="79"/>
    </location>
</feature>
<accession>A0A916U270</accession>
<feature type="transmembrane region" description="Helical" evidence="1">
    <location>
        <begin position="6"/>
        <end position="35"/>
    </location>
</feature>
<comment type="caution">
    <text evidence="2">The sequence shown here is derived from an EMBL/GenBank/DDBJ whole genome shotgun (WGS) entry which is preliminary data.</text>
</comment>
<proteinExistence type="predicted"/>
<dbReference type="InterPro" id="IPR013901">
    <property type="entry name" value="Anthrone_oxy"/>
</dbReference>